<keyword evidence="1" id="KW-0812">Transmembrane</keyword>
<protein>
    <submittedName>
        <fullName evidence="2">Uncharacterized protein</fullName>
    </submittedName>
</protein>
<keyword evidence="1" id="KW-1133">Transmembrane helix</keyword>
<evidence type="ECO:0000313" key="2">
    <source>
        <dbReference type="EMBL" id="ODN01989.1"/>
    </source>
</evidence>
<gene>
    <name evidence="2" type="ORF">Ocin01_04691</name>
</gene>
<dbReference type="EMBL" id="LJIJ01000130">
    <property type="protein sequence ID" value="ODN01989.1"/>
    <property type="molecule type" value="Genomic_DNA"/>
</dbReference>
<sequence>MGISCRAVKQSNSPQNLKDFQTHQINMAKFLLFGALLVIGAAMVMVNADDLIEVPKEGSYEVVNIDVKKSRQYAADLGWNKEQTEDFMKMIADDDFGVQFKNEGNNHFNITFHGAGRTSNMEIEDGKELNTKNIVGIPVKNKLTVEAKKLTIRQTYDSGKHADIIWTFQKPDTMIINHSANDHPAQITLKKADK</sequence>
<keyword evidence="1" id="KW-0472">Membrane</keyword>
<dbReference type="SUPFAM" id="SSF50814">
    <property type="entry name" value="Lipocalins"/>
    <property type="match status" value="1"/>
</dbReference>
<name>A0A1D2N9Q7_ORCCI</name>
<dbReference type="Proteomes" id="UP000094527">
    <property type="component" value="Unassembled WGS sequence"/>
</dbReference>
<keyword evidence="3" id="KW-1185">Reference proteome</keyword>
<reference evidence="2 3" key="1">
    <citation type="journal article" date="2016" name="Genome Biol. Evol.">
        <title>Gene Family Evolution Reflects Adaptation to Soil Environmental Stressors in the Genome of the Collembolan Orchesella cincta.</title>
        <authorList>
            <person name="Faddeeva-Vakhrusheva A."/>
            <person name="Derks M.F."/>
            <person name="Anvar S.Y."/>
            <person name="Agamennone V."/>
            <person name="Suring W."/>
            <person name="Smit S."/>
            <person name="van Straalen N.M."/>
            <person name="Roelofs D."/>
        </authorList>
    </citation>
    <scope>NUCLEOTIDE SEQUENCE [LARGE SCALE GENOMIC DNA]</scope>
    <source>
        <tissue evidence="2">Mixed pool</tissue>
    </source>
</reference>
<evidence type="ECO:0000256" key="1">
    <source>
        <dbReference type="SAM" id="Phobius"/>
    </source>
</evidence>
<organism evidence="2 3">
    <name type="scientific">Orchesella cincta</name>
    <name type="common">Springtail</name>
    <name type="synonym">Podura cincta</name>
    <dbReference type="NCBI Taxonomy" id="48709"/>
    <lineage>
        <taxon>Eukaryota</taxon>
        <taxon>Metazoa</taxon>
        <taxon>Ecdysozoa</taxon>
        <taxon>Arthropoda</taxon>
        <taxon>Hexapoda</taxon>
        <taxon>Collembola</taxon>
        <taxon>Entomobryomorpha</taxon>
        <taxon>Entomobryoidea</taxon>
        <taxon>Orchesellidae</taxon>
        <taxon>Orchesellinae</taxon>
        <taxon>Orchesella</taxon>
    </lineage>
</organism>
<comment type="caution">
    <text evidence="2">The sequence shown here is derived from an EMBL/GenBank/DDBJ whole genome shotgun (WGS) entry which is preliminary data.</text>
</comment>
<proteinExistence type="predicted"/>
<dbReference type="InterPro" id="IPR012674">
    <property type="entry name" value="Calycin"/>
</dbReference>
<evidence type="ECO:0000313" key="3">
    <source>
        <dbReference type="Proteomes" id="UP000094527"/>
    </source>
</evidence>
<dbReference type="Gene3D" id="2.40.128.20">
    <property type="match status" value="1"/>
</dbReference>
<accession>A0A1D2N9Q7</accession>
<dbReference type="AlphaFoldDB" id="A0A1D2N9Q7"/>
<feature type="transmembrane region" description="Helical" evidence="1">
    <location>
        <begin position="30"/>
        <end position="48"/>
    </location>
</feature>